<accession>A0ABY9Y8Z1</accession>
<evidence type="ECO:0000313" key="2">
    <source>
        <dbReference type="Proteomes" id="UP001305421"/>
    </source>
</evidence>
<proteinExistence type="predicted"/>
<keyword evidence="2" id="KW-1185">Reference proteome</keyword>
<organism evidence="1 2">
    <name type="scientific">Stenotrophomonas aracearum</name>
    <dbReference type="NCBI Taxonomy" id="3003272"/>
    <lineage>
        <taxon>Bacteria</taxon>
        <taxon>Pseudomonadati</taxon>
        <taxon>Pseudomonadota</taxon>
        <taxon>Gammaproteobacteria</taxon>
        <taxon>Lysobacterales</taxon>
        <taxon>Lysobacteraceae</taxon>
        <taxon>Stenotrophomonas</taxon>
    </lineage>
</organism>
<dbReference type="Gene3D" id="3.40.630.30">
    <property type="match status" value="1"/>
</dbReference>
<dbReference type="RefSeq" id="WP_311182114.1">
    <property type="nucleotide sequence ID" value="NZ_CP115543.1"/>
</dbReference>
<dbReference type="Proteomes" id="UP001305421">
    <property type="component" value="Chromosome"/>
</dbReference>
<evidence type="ECO:0008006" key="3">
    <source>
        <dbReference type="Google" id="ProtNLM"/>
    </source>
</evidence>
<evidence type="ECO:0000313" key="1">
    <source>
        <dbReference type="EMBL" id="WNH47338.1"/>
    </source>
</evidence>
<gene>
    <name evidence="1" type="ORF">PDM28_11560</name>
</gene>
<dbReference type="EMBL" id="CP115543">
    <property type="protein sequence ID" value="WNH47338.1"/>
    <property type="molecule type" value="Genomic_DNA"/>
</dbReference>
<name>A0ABY9Y8Z1_9GAMM</name>
<protein>
    <recommendedName>
        <fullName evidence="3">N-acetyltransferase domain-containing protein</fullName>
    </recommendedName>
</protein>
<reference evidence="1 2" key="1">
    <citation type="submission" date="2022-12" db="EMBL/GenBank/DDBJ databases">
        <title>Two new species, Stenotrophomonas aracearum and Stenotrophomonas oahuensis, isolated from Anthurium (Araceae family) in Hawaii.</title>
        <authorList>
            <person name="Chunag S.C."/>
            <person name="Dobhal S."/>
            <person name="Alvarez A."/>
            <person name="Arif M."/>
        </authorList>
    </citation>
    <scope>NUCLEOTIDE SEQUENCE [LARGE SCALE GENOMIC DNA]</scope>
    <source>
        <strain evidence="1 2">A5588</strain>
    </source>
</reference>
<sequence length="159" mass="18072">MNKIISKFRGMFSKPPAQPLTEQQLRDELEQRLEAHSRTQANDGRNPWEKAINVSFLDIYVSVGAADIGYIKEISHDQSKSRLWVGHFRTSKDRSGKGFGTAMLHGVGRVAKEYLKCKEIVIRSKGEHRDEVDKFMLGKGAIPLHPVSNSGKEWLWKIP</sequence>